<accession>A0A6G3WHV7</accession>
<evidence type="ECO:0000313" key="2">
    <source>
        <dbReference type="EMBL" id="NEE05027.1"/>
    </source>
</evidence>
<dbReference type="EMBL" id="JAAGMN010000046">
    <property type="protein sequence ID" value="NEE05027.1"/>
    <property type="molecule type" value="Genomic_DNA"/>
</dbReference>
<name>A0A6G3WHV7_9ACTN</name>
<dbReference type="PROSITE" id="PS50106">
    <property type="entry name" value="PDZ"/>
    <property type="match status" value="1"/>
</dbReference>
<gene>
    <name evidence="2" type="ORF">G3M58_01095</name>
</gene>
<dbReference type="Pfam" id="PF13180">
    <property type="entry name" value="PDZ_2"/>
    <property type="match status" value="1"/>
</dbReference>
<proteinExistence type="predicted"/>
<protein>
    <submittedName>
        <fullName evidence="2">PDZ domain-containing protein</fullName>
    </submittedName>
</protein>
<dbReference type="InterPro" id="IPR036034">
    <property type="entry name" value="PDZ_sf"/>
</dbReference>
<comment type="caution">
    <text evidence="2">The sequence shown here is derived from an EMBL/GenBank/DDBJ whole genome shotgun (WGS) entry which is preliminary data.</text>
</comment>
<organism evidence="2">
    <name type="scientific">Streptomyces sp. SID7499</name>
    <dbReference type="NCBI Taxonomy" id="2706086"/>
    <lineage>
        <taxon>Bacteria</taxon>
        <taxon>Bacillati</taxon>
        <taxon>Actinomycetota</taxon>
        <taxon>Actinomycetes</taxon>
        <taxon>Kitasatosporales</taxon>
        <taxon>Streptomycetaceae</taxon>
        <taxon>Streptomyces</taxon>
    </lineage>
</organism>
<sequence length="83" mass="8593">GRTVVDDNYRPAGVALVSVDRGGAADDAGLRPGDTITKIEDSEVTTITSLSEALAGDKPGQKVTVTYTRDGDSRTAEVTLGEI</sequence>
<feature type="domain" description="PDZ" evidence="1">
    <location>
        <begin position="1"/>
        <end position="71"/>
    </location>
</feature>
<feature type="non-terminal residue" evidence="2">
    <location>
        <position position="1"/>
    </location>
</feature>
<evidence type="ECO:0000259" key="1">
    <source>
        <dbReference type="PROSITE" id="PS50106"/>
    </source>
</evidence>
<dbReference type="SUPFAM" id="SSF50156">
    <property type="entry name" value="PDZ domain-like"/>
    <property type="match status" value="1"/>
</dbReference>
<dbReference type="Gene3D" id="2.30.42.10">
    <property type="match status" value="1"/>
</dbReference>
<reference evidence="2" key="1">
    <citation type="submission" date="2020-01" db="EMBL/GenBank/DDBJ databases">
        <title>Insect and environment-associated Actinomycetes.</title>
        <authorList>
            <person name="Currrie C."/>
            <person name="Chevrette M."/>
            <person name="Carlson C."/>
            <person name="Stubbendieck R."/>
            <person name="Wendt-Pienkowski E."/>
        </authorList>
    </citation>
    <scope>NUCLEOTIDE SEQUENCE</scope>
    <source>
        <strain evidence="2">SID7499</strain>
    </source>
</reference>
<dbReference type="InterPro" id="IPR001478">
    <property type="entry name" value="PDZ"/>
</dbReference>
<dbReference type="AlphaFoldDB" id="A0A6G3WHV7"/>
<dbReference type="SMART" id="SM00228">
    <property type="entry name" value="PDZ"/>
    <property type="match status" value="1"/>
</dbReference>